<proteinExistence type="predicted"/>
<reference evidence="2" key="1">
    <citation type="submission" date="2020-12" db="UniProtKB">
        <authorList>
            <consortium name="WormBaseParasite"/>
        </authorList>
    </citation>
    <scope>IDENTIFICATION</scope>
    <source>
        <strain evidence="2">MHco3</strain>
    </source>
</reference>
<name>A0A7I4Y5B6_HAECO</name>
<sequence>MRKRGFRCQLEMMLKRTELRLGRKKHGIPPLIAEDIEGDDELDLCAVCDRREPPGDLTDTENATIDWVQCDECHSWAHLNCIRARECVCCGAGTFEITACNNSDDTQEGQDRRRISSVGSILYFT</sequence>
<dbReference type="Proteomes" id="UP000025227">
    <property type="component" value="Unplaced"/>
</dbReference>
<dbReference type="WBParaSite" id="HCON_00055197-00001">
    <property type="protein sequence ID" value="HCON_00055197-00001"/>
    <property type="gene ID" value="HCON_00055197"/>
</dbReference>
<dbReference type="AlphaFoldDB" id="A0A7I4Y5B6"/>
<evidence type="ECO:0000313" key="2">
    <source>
        <dbReference type="WBParaSite" id="HCON_00055197-00001"/>
    </source>
</evidence>
<dbReference type="OrthoDB" id="8194222at2759"/>
<evidence type="ECO:0000313" key="1">
    <source>
        <dbReference type="Proteomes" id="UP000025227"/>
    </source>
</evidence>
<protein>
    <submittedName>
        <fullName evidence="2">PHD domain-containing protein</fullName>
    </submittedName>
</protein>
<keyword evidence="1" id="KW-1185">Reference proteome</keyword>
<accession>A0A7I4Y5B6</accession>
<organism evidence="1 2">
    <name type="scientific">Haemonchus contortus</name>
    <name type="common">Barber pole worm</name>
    <dbReference type="NCBI Taxonomy" id="6289"/>
    <lineage>
        <taxon>Eukaryota</taxon>
        <taxon>Metazoa</taxon>
        <taxon>Ecdysozoa</taxon>
        <taxon>Nematoda</taxon>
        <taxon>Chromadorea</taxon>
        <taxon>Rhabditida</taxon>
        <taxon>Rhabditina</taxon>
        <taxon>Rhabditomorpha</taxon>
        <taxon>Strongyloidea</taxon>
        <taxon>Trichostrongylidae</taxon>
        <taxon>Haemonchus</taxon>
    </lineage>
</organism>